<name>A0A8X6YI21_9ARAC</name>
<organism evidence="1 2">
    <name type="scientific">Trichonephila inaurata madagascariensis</name>
    <dbReference type="NCBI Taxonomy" id="2747483"/>
    <lineage>
        <taxon>Eukaryota</taxon>
        <taxon>Metazoa</taxon>
        <taxon>Ecdysozoa</taxon>
        <taxon>Arthropoda</taxon>
        <taxon>Chelicerata</taxon>
        <taxon>Arachnida</taxon>
        <taxon>Araneae</taxon>
        <taxon>Araneomorphae</taxon>
        <taxon>Entelegynae</taxon>
        <taxon>Araneoidea</taxon>
        <taxon>Nephilidae</taxon>
        <taxon>Trichonephila</taxon>
        <taxon>Trichonephila inaurata</taxon>
    </lineage>
</organism>
<gene>
    <name evidence="1" type="ORF">TNIN_41311</name>
</gene>
<accession>A0A8X6YI21</accession>
<evidence type="ECO:0000313" key="2">
    <source>
        <dbReference type="Proteomes" id="UP000886998"/>
    </source>
</evidence>
<keyword evidence="2" id="KW-1185">Reference proteome</keyword>
<dbReference type="EMBL" id="BMAV01019113">
    <property type="protein sequence ID" value="GFY71844.1"/>
    <property type="molecule type" value="Genomic_DNA"/>
</dbReference>
<reference evidence="1" key="1">
    <citation type="submission" date="2020-08" db="EMBL/GenBank/DDBJ databases">
        <title>Multicomponent nature underlies the extraordinary mechanical properties of spider dragline silk.</title>
        <authorList>
            <person name="Kono N."/>
            <person name="Nakamura H."/>
            <person name="Mori M."/>
            <person name="Yoshida Y."/>
            <person name="Ohtoshi R."/>
            <person name="Malay A.D."/>
            <person name="Moran D.A.P."/>
            <person name="Tomita M."/>
            <person name="Numata K."/>
            <person name="Arakawa K."/>
        </authorList>
    </citation>
    <scope>NUCLEOTIDE SEQUENCE</scope>
</reference>
<sequence>MNMTSATRERKLSVSKHVSKLLLVRIHWIEGGDFPIDKHGWNIEEIHVYGQASECEVAQMALNIVVMFGIGKAVLSSTKVRA</sequence>
<proteinExistence type="predicted"/>
<dbReference type="Proteomes" id="UP000886998">
    <property type="component" value="Unassembled WGS sequence"/>
</dbReference>
<evidence type="ECO:0000313" key="1">
    <source>
        <dbReference type="EMBL" id="GFY71844.1"/>
    </source>
</evidence>
<protein>
    <submittedName>
        <fullName evidence="1">Uncharacterized protein</fullName>
    </submittedName>
</protein>
<dbReference type="AlphaFoldDB" id="A0A8X6YI21"/>
<comment type="caution">
    <text evidence="1">The sequence shown here is derived from an EMBL/GenBank/DDBJ whole genome shotgun (WGS) entry which is preliminary data.</text>
</comment>